<evidence type="ECO:0000313" key="1">
    <source>
        <dbReference type="EnsemblMetazoa" id="PPA43893.1"/>
    </source>
</evidence>
<organism evidence="1 2">
    <name type="scientific">Pristionchus pacificus</name>
    <name type="common">Parasitic nematode worm</name>
    <dbReference type="NCBI Taxonomy" id="54126"/>
    <lineage>
        <taxon>Eukaryota</taxon>
        <taxon>Metazoa</taxon>
        <taxon>Ecdysozoa</taxon>
        <taxon>Nematoda</taxon>
        <taxon>Chromadorea</taxon>
        <taxon>Rhabditida</taxon>
        <taxon>Rhabditina</taxon>
        <taxon>Diplogasteromorpha</taxon>
        <taxon>Diplogasteroidea</taxon>
        <taxon>Neodiplogasteridae</taxon>
        <taxon>Pristionchus</taxon>
    </lineage>
</organism>
<accession>A0A8R1V1L7</accession>
<reference evidence="2" key="1">
    <citation type="journal article" date="2008" name="Nat. Genet.">
        <title>The Pristionchus pacificus genome provides a unique perspective on nematode lifestyle and parasitism.</title>
        <authorList>
            <person name="Dieterich C."/>
            <person name="Clifton S.W."/>
            <person name="Schuster L.N."/>
            <person name="Chinwalla A."/>
            <person name="Delehaunty K."/>
            <person name="Dinkelacker I."/>
            <person name="Fulton L."/>
            <person name="Fulton R."/>
            <person name="Godfrey J."/>
            <person name="Minx P."/>
            <person name="Mitreva M."/>
            <person name="Roeseler W."/>
            <person name="Tian H."/>
            <person name="Witte H."/>
            <person name="Yang S.P."/>
            <person name="Wilson R.K."/>
            <person name="Sommer R.J."/>
        </authorList>
    </citation>
    <scope>NUCLEOTIDE SEQUENCE [LARGE SCALE GENOMIC DNA]</scope>
    <source>
        <strain evidence="2">PS312</strain>
    </source>
</reference>
<protein>
    <submittedName>
        <fullName evidence="1">Uncharacterized protein</fullName>
    </submittedName>
</protein>
<keyword evidence="2" id="KW-1185">Reference proteome</keyword>
<dbReference type="Proteomes" id="UP000005239">
    <property type="component" value="Unassembled WGS sequence"/>
</dbReference>
<proteinExistence type="predicted"/>
<dbReference type="AlphaFoldDB" id="A0A2A6B7C7"/>
<sequence length="59" mass="6753">MGFSLVLMTTWSCQKFSSDLVPWNIVAFCIILTWRHCCTQTGVAHEALQACWQPPHDWG</sequence>
<gene>
    <name evidence="1" type="primary">WBGene00282262</name>
</gene>
<evidence type="ECO:0000313" key="2">
    <source>
        <dbReference type="Proteomes" id="UP000005239"/>
    </source>
</evidence>
<name>A0A2A6B7C7_PRIPA</name>
<dbReference type="EnsemblMetazoa" id="PPA43893.1">
    <property type="protein sequence ID" value="PPA43893.1"/>
    <property type="gene ID" value="WBGene00282262"/>
</dbReference>
<reference evidence="1" key="2">
    <citation type="submission" date="2022-06" db="UniProtKB">
        <authorList>
            <consortium name="EnsemblMetazoa"/>
        </authorList>
    </citation>
    <scope>IDENTIFICATION</scope>
    <source>
        <strain evidence="1">PS312</strain>
    </source>
</reference>
<accession>A0A2A6B7C7</accession>